<feature type="compositionally biased region" description="Basic and acidic residues" evidence="1">
    <location>
        <begin position="230"/>
        <end position="246"/>
    </location>
</feature>
<reference evidence="2" key="1">
    <citation type="submission" date="2018-05" db="EMBL/GenBank/DDBJ databases">
        <title>Draft genome of Mucuna pruriens seed.</title>
        <authorList>
            <person name="Nnadi N.E."/>
            <person name="Vos R."/>
            <person name="Hasami M.H."/>
            <person name="Devisetty U.K."/>
            <person name="Aguiy J.C."/>
        </authorList>
    </citation>
    <scope>NUCLEOTIDE SEQUENCE [LARGE SCALE GENOMIC DNA]</scope>
    <source>
        <strain evidence="2">JCA_2017</strain>
    </source>
</reference>
<dbReference type="AlphaFoldDB" id="A0A371IIG3"/>
<proteinExistence type="predicted"/>
<dbReference type="PANTHER" id="PTHR35046:SF26">
    <property type="entry name" value="RNA-DIRECTED DNA POLYMERASE"/>
    <property type="match status" value="1"/>
</dbReference>
<evidence type="ECO:0000256" key="1">
    <source>
        <dbReference type="SAM" id="MobiDB-lite"/>
    </source>
</evidence>
<comment type="caution">
    <text evidence="2">The sequence shown here is derived from an EMBL/GenBank/DDBJ whole genome shotgun (WGS) entry which is preliminary data.</text>
</comment>
<protein>
    <submittedName>
        <fullName evidence="2">Uncharacterized protein</fullName>
    </submittedName>
</protein>
<sequence length="272" mass="31526">MKNLQPIWLGFCILLIEKFKMLSYMTMSLSILVHQATKCLGKGHITFECLNKRTMVLRENGEVEYESSQEDASTSENKSSSAYYEGDFFMVSRLLSTLVGDNQSQIGNIFHSRCLVQAIPTLPHHKLCKLQWLSEKGELVVDKQMSLAITLGKYNEIMCNMMLVEAIHILLGRPRQFDQEVTYDEITNKFSFVHMGHKVTLNPLSPREVCEDQIKIKQKETKKEKKKKMGEKQECKGEKSKSVKEKKEKKREKSKSDWENLFISRKSLKKSF</sequence>
<evidence type="ECO:0000313" key="2">
    <source>
        <dbReference type="EMBL" id="RDY14775.1"/>
    </source>
</evidence>
<dbReference type="EMBL" id="QJKJ01000018">
    <property type="protein sequence ID" value="RDY14775.1"/>
    <property type="molecule type" value="Genomic_DNA"/>
</dbReference>
<dbReference type="PANTHER" id="PTHR35046">
    <property type="entry name" value="ZINC KNUCKLE (CCHC-TYPE) FAMILY PROTEIN"/>
    <property type="match status" value="1"/>
</dbReference>
<evidence type="ECO:0000313" key="3">
    <source>
        <dbReference type="Proteomes" id="UP000257109"/>
    </source>
</evidence>
<dbReference type="OrthoDB" id="1747743at2759"/>
<feature type="non-terminal residue" evidence="2">
    <location>
        <position position="1"/>
    </location>
</feature>
<keyword evidence="3" id="KW-1185">Reference proteome</keyword>
<feature type="region of interest" description="Disordered" evidence="1">
    <location>
        <begin position="220"/>
        <end position="257"/>
    </location>
</feature>
<organism evidence="2 3">
    <name type="scientific">Mucuna pruriens</name>
    <name type="common">Velvet bean</name>
    <name type="synonym">Dolichos pruriens</name>
    <dbReference type="NCBI Taxonomy" id="157652"/>
    <lineage>
        <taxon>Eukaryota</taxon>
        <taxon>Viridiplantae</taxon>
        <taxon>Streptophyta</taxon>
        <taxon>Embryophyta</taxon>
        <taxon>Tracheophyta</taxon>
        <taxon>Spermatophyta</taxon>
        <taxon>Magnoliopsida</taxon>
        <taxon>eudicotyledons</taxon>
        <taxon>Gunneridae</taxon>
        <taxon>Pentapetalae</taxon>
        <taxon>rosids</taxon>
        <taxon>fabids</taxon>
        <taxon>Fabales</taxon>
        <taxon>Fabaceae</taxon>
        <taxon>Papilionoideae</taxon>
        <taxon>50 kb inversion clade</taxon>
        <taxon>NPAAA clade</taxon>
        <taxon>indigoferoid/millettioid clade</taxon>
        <taxon>Phaseoleae</taxon>
        <taxon>Mucuna</taxon>
    </lineage>
</organism>
<name>A0A371IIG3_MUCPR</name>
<dbReference type="Proteomes" id="UP000257109">
    <property type="component" value="Unassembled WGS sequence"/>
</dbReference>
<gene>
    <name evidence="2" type="ORF">CR513_00108</name>
</gene>
<accession>A0A371IIG3</accession>